<dbReference type="EMBL" id="CM047897">
    <property type="protein sequence ID" value="KAJ0112716.1"/>
    <property type="molecule type" value="Genomic_DNA"/>
</dbReference>
<reference evidence="2" key="1">
    <citation type="journal article" date="2023" name="G3 (Bethesda)">
        <title>Genome assembly and association tests identify interacting loci associated with vigor, precocity, and sex in interspecific pistachio rootstocks.</title>
        <authorList>
            <person name="Palmer W."/>
            <person name="Jacygrad E."/>
            <person name="Sagayaradj S."/>
            <person name="Cavanaugh K."/>
            <person name="Han R."/>
            <person name="Bertier L."/>
            <person name="Beede B."/>
            <person name="Kafkas S."/>
            <person name="Golino D."/>
            <person name="Preece J."/>
            <person name="Michelmore R."/>
        </authorList>
    </citation>
    <scope>NUCLEOTIDE SEQUENCE [LARGE SCALE GENOMIC DNA]</scope>
</reference>
<protein>
    <submittedName>
        <fullName evidence="1">Uncharacterized protein</fullName>
    </submittedName>
</protein>
<organism evidence="1 2">
    <name type="scientific">Pistacia atlantica</name>
    <dbReference type="NCBI Taxonomy" id="434234"/>
    <lineage>
        <taxon>Eukaryota</taxon>
        <taxon>Viridiplantae</taxon>
        <taxon>Streptophyta</taxon>
        <taxon>Embryophyta</taxon>
        <taxon>Tracheophyta</taxon>
        <taxon>Spermatophyta</taxon>
        <taxon>Magnoliopsida</taxon>
        <taxon>eudicotyledons</taxon>
        <taxon>Gunneridae</taxon>
        <taxon>Pentapetalae</taxon>
        <taxon>rosids</taxon>
        <taxon>malvids</taxon>
        <taxon>Sapindales</taxon>
        <taxon>Anacardiaceae</taxon>
        <taxon>Pistacia</taxon>
    </lineage>
</organism>
<gene>
    <name evidence="1" type="ORF">Patl1_02082</name>
</gene>
<name>A0ACC1CAN6_9ROSI</name>
<keyword evidence="2" id="KW-1185">Reference proteome</keyword>
<dbReference type="Proteomes" id="UP001164250">
    <property type="component" value="Chromosome 1"/>
</dbReference>
<evidence type="ECO:0000313" key="2">
    <source>
        <dbReference type="Proteomes" id="UP001164250"/>
    </source>
</evidence>
<sequence>MAHKRSRDDDHETSEHRSNDEEGLFDGYSNDATPSPNVSDFIIKPIVTQSSGMTDMGSESKIKKMKVDGVSTVLALPKQDVKAKKMVFNNEVKGKKLGTDFTTPDLGMCSSWLKEKMGGIWSEKAKEIEVKKKKWQQKMLELYVKKLELIQEETQLILDHLNSSN</sequence>
<proteinExistence type="predicted"/>
<comment type="caution">
    <text evidence="1">The sequence shown here is derived from an EMBL/GenBank/DDBJ whole genome shotgun (WGS) entry which is preliminary data.</text>
</comment>
<accession>A0ACC1CAN6</accession>
<evidence type="ECO:0000313" key="1">
    <source>
        <dbReference type="EMBL" id="KAJ0112716.1"/>
    </source>
</evidence>